<dbReference type="Pfam" id="PF00106">
    <property type="entry name" value="adh_short"/>
    <property type="match status" value="1"/>
</dbReference>
<evidence type="ECO:0000256" key="2">
    <source>
        <dbReference type="ARBA" id="ARBA00023002"/>
    </source>
</evidence>
<dbReference type="EMBL" id="JAJTJA010000004">
    <property type="protein sequence ID" value="KAH8700250.1"/>
    <property type="molecule type" value="Genomic_DNA"/>
</dbReference>
<accession>A0AAD4PXN2</accession>
<dbReference type="Proteomes" id="UP001201262">
    <property type="component" value="Unassembled WGS sequence"/>
</dbReference>
<evidence type="ECO:0000313" key="3">
    <source>
        <dbReference type="EMBL" id="KAH8700250.1"/>
    </source>
</evidence>
<dbReference type="InterPro" id="IPR002347">
    <property type="entry name" value="SDR_fam"/>
</dbReference>
<organism evidence="3 4">
    <name type="scientific">Talaromyces proteolyticus</name>
    <dbReference type="NCBI Taxonomy" id="1131652"/>
    <lineage>
        <taxon>Eukaryota</taxon>
        <taxon>Fungi</taxon>
        <taxon>Dikarya</taxon>
        <taxon>Ascomycota</taxon>
        <taxon>Pezizomycotina</taxon>
        <taxon>Eurotiomycetes</taxon>
        <taxon>Eurotiomycetidae</taxon>
        <taxon>Eurotiales</taxon>
        <taxon>Trichocomaceae</taxon>
        <taxon>Talaromyces</taxon>
        <taxon>Talaromyces sect. Bacilispori</taxon>
    </lineage>
</organism>
<evidence type="ECO:0000313" key="4">
    <source>
        <dbReference type="Proteomes" id="UP001201262"/>
    </source>
</evidence>
<name>A0AAD4PXN2_9EURO</name>
<comment type="caution">
    <text evidence="3">The sequence shown here is derived from an EMBL/GenBank/DDBJ whole genome shotgun (WGS) entry which is preliminary data.</text>
</comment>
<evidence type="ECO:0000256" key="1">
    <source>
        <dbReference type="ARBA" id="ARBA00006484"/>
    </source>
</evidence>
<sequence>MPTLLIIGAGSRVGQATAEAFANVGYKVAVASRTARLDPKFKHFVFDATKPETVPGLFKEVRKIVGIPSVVIYNAYAAHITKPEDPFETPIDQFHSSMNVNTTSPWVAAGESVKGFEDLGTEGLGAEGGTFIYTGNILNITVSPGFSTFGMGKIATSHLIQHLALVSYLDKPYKFYWGDQRLSDGQPLATGLSGPAHAELYLELAKDPKQRAWMQTFVKGQGYVVFPRQESWYPSS</sequence>
<keyword evidence="2" id="KW-0560">Oxidoreductase</keyword>
<gene>
    <name evidence="3" type="ORF">BGW36DRAFT_425079</name>
</gene>
<protein>
    <submittedName>
        <fullName evidence="3">Short-chain dehydrogenases/reductase</fullName>
    </submittedName>
</protein>
<proteinExistence type="inferred from homology"/>
<dbReference type="GeneID" id="70250350"/>
<dbReference type="InterPro" id="IPR036291">
    <property type="entry name" value="NAD(P)-bd_dom_sf"/>
</dbReference>
<dbReference type="GO" id="GO:0016491">
    <property type="term" value="F:oxidoreductase activity"/>
    <property type="evidence" value="ECO:0007669"/>
    <property type="project" value="UniProtKB-KW"/>
</dbReference>
<comment type="similarity">
    <text evidence="1">Belongs to the short-chain dehydrogenases/reductases (SDR) family.</text>
</comment>
<dbReference type="PANTHER" id="PTHR43669:SF4">
    <property type="entry name" value="SHORT-CHAIN DEHYDROGENASE"/>
    <property type="match status" value="1"/>
</dbReference>
<dbReference type="Gene3D" id="3.40.50.720">
    <property type="entry name" value="NAD(P)-binding Rossmann-like Domain"/>
    <property type="match status" value="1"/>
</dbReference>
<keyword evidence="4" id="KW-1185">Reference proteome</keyword>
<dbReference type="PANTHER" id="PTHR43669">
    <property type="entry name" value="5-KETO-D-GLUCONATE 5-REDUCTASE"/>
    <property type="match status" value="1"/>
</dbReference>
<reference evidence="3" key="1">
    <citation type="submission" date="2021-12" db="EMBL/GenBank/DDBJ databases">
        <title>Convergent genome expansion in fungi linked to evolution of root-endophyte symbiosis.</title>
        <authorList>
            <consortium name="DOE Joint Genome Institute"/>
            <person name="Ke Y.-H."/>
            <person name="Bonito G."/>
            <person name="Liao H.-L."/>
            <person name="Looney B."/>
            <person name="Rojas-Flechas A."/>
            <person name="Nash J."/>
            <person name="Hameed K."/>
            <person name="Schadt C."/>
            <person name="Martin F."/>
            <person name="Crous P.W."/>
            <person name="Miettinen O."/>
            <person name="Magnuson J.K."/>
            <person name="Labbe J."/>
            <person name="Jacobson D."/>
            <person name="Doktycz M.J."/>
            <person name="Veneault-Fourrey C."/>
            <person name="Kuo A."/>
            <person name="Mondo S."/>
            <person name="Calhoun S."/>
            <person name="Riley R."/>
            <person name="Ohm R."/>
            <person name="LaButti K."/>
            <person name="Andreopoulos B."/>
            <person name="Pangilinan J."/>
            <person name="Nolan M."/>
            <person name="Tritt A."/>
            <person name="Clum A."/>
            <person name="Lipzen A."/>
            <person name="Daum C."/>
            <person name="Barry K."/>
            <person name="Grigoriev I.V."/>
            <person name="Vilgalys R."/>
        </authorList>
    </citation>
    <scope>NUCLEOTIDE SEQUENCE</scope>
    <source>
        <strain evidence="3">PMI_201</strain>
    </source>
</reference>
<dbReference type="RefSeq" id="XP_046073956.1">
    <property type="nucleotide sequence ID" value="XM_046220063.1"/>
</dbReference>
<dbReference type="SUPFAM" id="SSF51735">
    <property type="entry name" value="NAD(P)-binding Rossmann-fold domains"/>
    <property type="match status" value="1"/>
</dbReference>
<dbReference type="AlphaFoldDB" id="A0AAD4PXN2"/>